<dbReference type="AlphaFoldDB" id="B1Z679"/>
<name>B1Z679_BURA4</name>
<dbReference type="KEGG" id="bac:BamMC406_6531"/>
<gene>
    <name evidence="1" type="ordered locus">BamMC406_6531</name>
</gene>
<sequence>MMLSGMKRESTPDGSGPVWVIWKAAGGGLWSMRQ</sequence>
<accession>B1Z679</accession>
<protein>
    <submittedName>
        <fullName evidence="1">Uncharacterized protein</fullName>
    </submittedName>
</protein>
<reference evidence="2" key="1">
    <citation type="submission" date="2008-04" db="EMBL/GenBank/DDBJ databases">
        <title>Complete sequence of plasmid 1 of Burkholderia ambifaria MC40-6.</title>
        <authorList>
            <person name="Copeland A."/>
            <person name="Lucas S."/>
            <person name="Lapidus A."/>
            <person name="Glavina del Rio T."/>
            <person name="Dalin E."/>
            <person name="Tice H."/>
            <person name="Pitluck S."/>
            <person name="Chain P."/>
            <person name="Malfatti S."/>
            <person name="Shin M."/>
            <person name="Vergez L."/>
            <person name="Lang D."/>
            <person name="Schmutz J."/>
            <person name="Larimer F."/>
            <person name="Land M."/>
            <person name="Hauser L."/>
            <person name="Kyrpides N."/>
            <person name="Lykidis A."/>
            <person name="Ramette A."/>
            <person name="Konstantinidis K."/>
            <person name="Tiedje J."/>
            <person name="Richardson P."/>
        </authorList>
    </citation>
    <scope>NUCLEOTIDE SEQUENCE [LARGE SCALE GENOMIC DNA]</scope>
    <source>
        <strain evidence="2">MC40-6</strain>
        <plasmid evidence="2">pBMC401</plasmid>
    </source>
</reference>
<dbReference type="Proteomes" id="UP000001680">
    <property type="component" value="Plasmid pBMC401"/>
</dbReference>
<keyword evidence="1" id="KW-0614">Plasmid</keyword>
<evidence type="ECO:0000313" key="1">
    <source>
        <dbReference type="EMBL" id="ACB68956.1"/>
    </source>
</evidence>
<dbReference type="EMBL" id="CP001028">
    <property type="protein sequence ID" value="ACB68956.1"/>
    <property type="molecule type" value="Genomic_DNA"/>
</dbReference>
<proteinExistence type="predicted"/>
<evidence type="ECO:0000313" key="2">
    <source>
        <dbReference type="Proteomes" id="UP000001680"/>
    </source>
</evidence>
<organism evidence="1 2">
    <name type="scientific">Burkholderia ambifaria (strain MC40-6)</name>
    <dbReference type="NCBI Taxonomy" id="398577"/>
    <lineage>
        <taxon>Bacteria</taxon>
        <taxon>Pseudomonadati</taxon>
        <taxon>Pseudomonadota</taxon>
        <taxon>Betaproteobacteria</taxon>
        <taxon>Burkholderiales</taxon>
        <taxon>Burkholderiaceae</taxon>
        <taxon>Burkholderia</taxon>
        <taxon>Burkholderia cepacia complex</taxon>
    </lineage>
</organism>
<dbReference type="HOGENOM" id="CLU_3372530_0_0_4"/>
<geneLocation type="plasmid" evidence="1 2">
    <name>pBMC401</name>
</geneLocation>